<accession>A0A139X5J7</accession>
<reference evidence="1 2" key="1">
    <citation type="journal article" date="2013" name="Genome Biol. Evol.">
        <title>Genomes of Stigonematalean cyanobacteria (subsection V) and the evolution of oxygenic photosynthesis from prokaryotes to plastids.</title>
        <authorList>
            <person name="Dagan T."/>
            <person name="Roettger M."/>
            <person name="Stucken K."/>
            <person name="Landan G."/>
            <person name="Koch R."/>
            <person name="Major P."/>
            <person name="Gould S.B."/>
            <person name="Goremykin V.V."/>
            <person name="Rippka R."/>
            <person name="Tandeau de Marsac N."/>
            <person name="Gugger M."/>
            <person name="Lockhart P.J."/>
            <person name="Allen J.F."/>
            <person name="Brune I."/>
            <person name="Maus I."/>
            <person name="Puhler A."/>
            <person name="Martin W.F."/>
        </authorList>
    </citation>
    <scope>NUCLEOTIDE SEQUENCE [LARGE SCALE GENOMIC DNA]</scope>
    <source>
        <strain evidence="1 2">PCC 7110</strain>
    </source>
</reference>
<dbReference type="RefSeq" id="WP_017747214.1">
    <property type="nucleotide sequence ID" value="NZ_KQ976354.1"/>
</dbReference>
<dbReference type="EMBL" id="ANNX02000031">
    <property type="protein sequence ID" value="KYC39913.1"/>
    <property type="molecule type" value="Genomic_DNA"/>
</dbReference>
<dbReference type="OrthoDB" id="522079at2"/>
<protein>
    <submittedName>
        <fullName evidence="1">Uncharacterized protein</fullName>
    </submittedName>
</protein>
<gene>
    <name evidence="1" type="ORF">WA1_28520</name>
</gene>
<proteinExistence type="predicted"/>
<organism evidence="1 2">
    <name type="scientific">Scytonema hofmannii PCC 7110</name>
    <dbReference type="NCBI Taxonomy" id="128403"/>
    <lineage>
        <taxon>Bacteria</taxon>
        <taxon>Bacillati</taxon>
        <taxon>Cyanobacteriota</taxon>
        <taxon>Cyanophyceae</taxon>
        <taxon>Nostocales</taxon>
        <taxon>Scytonemataceae</taxon>
        <taxon>Scytonema</taxon>
    </lineage>
</organism>
<keyword evidence="2" id="KW-1185">Reference proteome</keyword>
<evidence type="ECO:0000313" key="1">
    <source>
        <dbReference type="EMBL" id="KYC39913.1"/>
    </source>
</evidence>
<dbReference type="Proteomes" id="UP000076925">
    <property type="component" value="Unassembled WGS sequence"/>
</dbReference>
<name>A0A139X5J7_9CYAN</name>
<evidence type="ECO:0000313" key="2">
    <source>
        <dbReference type="Proteomes" id="UP000076925"/>
    </source>
</evidence>
<sequence>MPITESQKNWQKGNRDKVKKYVAKYEKSRAKTTVYLEKWVTEQIDQVKEPEQTYGNWVRLHIEEWARIKCGETSTSLKNKE</sequence>
<comment type="caution">
    <text evidence="1">The sequence shown here is derived from an EMBL/GenBank/DDBJ whole genome shotgun (WGS) entry which is preliminary data.</text>
</comment>
<dbReference type="AlphaFoldDB" id="A0A139X5J7"/>